<reference evidence="4" key="1">
    <citation type="submission" date="2014-11" db="EMBL/GenBank/DDBJ databases">
        <authorList>
            <person name="Otto D Thomas"/>
            <person name="Naeem Raeece"/>
        </authorList>
    </citation>
    <scope>NUCLEOTIDE SEQUENCE</scope>
</reference>
<evidence type="ECO:0000256" key="1">
    <source>
        <dbReference type="PROSITE-ProRule" id="PRU00723"/>
    </source>
</evidence>
<keyword evidence="1" id="KW-0862">Zinc</keyword>
<dbReference type="PROSITE" id="PS50103">
    <property type="entry name" value="ZF_C3H1"/>
    <property type="match status" value="2"/>
</dbReference>
<feature type="region of interest" description="Disordered" evidence="2">
    <location>
        <begin position="1098"/>
        <end position="1212"/>
    </location>
</feature>
<feature type="compositionally biased region" description="Low complexity" evidence="2">
    <location>
        <begin position="414"/>
        <end position="430"/>
    </location>
</feature>
<feature type="compositionally biased region" description="Gly residues" evidence="2">
    <location>
        <begin position="1106"/>
        <end position="1117"/>
    </location>
</feature>
<feature type="compositionally biased region" description="Acidic residues" evidence="2">
    <location>
        <begin position="244"/>
        <end position="257"/>
    </location>
</feature>
<dbReference type="GO" id="GO:0008270">
    <property type="term" value="F:zinc ion binding"/>
    <property type="evidence" value="ECO:0007669"/>
    <property type="project" value="UniProtKB-KW"/>
</dbReference>
<evidence type="ECO:0000256" key="2">
    <source>
        <dbReference type="SAM" id="MobiDB-lite"/>
    </source>
</evidence>
<dbReference type="InterPro" id="IPR000571">
    <property type="entry name" value="Znf_CCCH"/>
</dbReference>
<feature type="compositionally biased region" description="Polar residues" evidence="2">
    <location>
        <begin position="857"/>
        <end position="866"/>
    </location>
</feature>
<feature type="domain" description="C3H1-type" evidence="3">
    <location>
        <begin position="342"/>
        <end position="367"/>
    </location>
</feature>
<gene>
    <name evidence="4" type="ORF">Cvel_11294</name>
</gene>
<name>A0A0G4I638_9ALVE</name>
<evidence type="ECO:0000313" key="4">
    <source>
        <dbReference type="EMBL" id="CEM52475.1"/>
    </source>
</evidence>
<evidence type="ECO:0000259" key="3">
    <source>
        <dbReference type="PROSITE" id="PS50103"/>
    </source>
</evidence>
<feature type="compositionally biased region" description="Polar residues" evidence="2">
    <location>
        <begin position="371"/>
        <end position="382"/>
    </location>
</feature>
<dbReference type="AlphaFoldDB" id="A0A0G4I638"/>
<feature type="zinc finger region" description="C3H1-type" evidence="1">
    <location>
        <begin position="1071"/>
        <end position="1100"/>
    </location>
</feature>
<feature type="region of interest" description="Disordered" evidence="2">
    <location>
        <begin position="474"/>
        <end position="511"/>
    </location>
</feature>
<organism evidence="4">
    <name type="scientific">Chromera velia CCMP2878</name>
    <dbReference type="NCBI Taxonomy" id="1169474"/>
    <lineage>
        <taxon>Eukaryota</taxon>
        <taxon>Sar</taxon>
        <taxon>Alveolata</taxon>
        <taxon>Colpodellida</taxon>
        <taxon>Chromeraceae</taxon>
        <taxon>Chromera</taxon>
    </lineage>
</organism>
<feature type="compositionally biased region" description="Basic and acidic residues" evidence="2">
    <location>
        <begin position="204"/>
        <end position="215"/>
    </location>
</feature>
<feature type="compositionally biased region" description="Basic and acidic residues" evidence="2">
    <location>
        <begin position="978"/>
        <end position="991"/>
    </location>
</feature>
<feature type="region of interest" description="Disordered" evidence="2">
    <location>
        <begin position="371"/>
        <end position="455"/>
    </location>
</feature>
<feature type="compositionally biased region" description="Low complexity" evidence="2">
    <location>
        <begin position="492"/>
        <end position="503"/>
    </location>
</feature>
<dbReference type="EMBL" id="CDMZ01005260">
    <property type="protein sequence ID" value="CEM52475.1"/>
    <property type="molecule type" value="Genomic_DNA"/>
</dbReference>
<feature type="region of interest" description="Disordered" evidence="2">
    <location>
        <begin position="774"/>
        <end position="1002"/>
    </location>
</feature>
<feature type="domain" description="C3H1-type" evidence="3">
    <location>
        <begin position="1071"/>
        <end position="1100"/>
    </location>
</feature>
<feature type="compositionally biased region" description="Gly residues" evidence="2">
    <location>
        <begin position="220"/>
        <end position="232"/>
    </location>
</feature>
<dbReference type="VEuPathDB" id="CryptoDB:Cvel_11294"/>
<proteinExistence type="predicted"/>
<keyword evidence="1" id="KW-0479">Metal-binding</keyword>
<feature type="region of interest" description="Disordered" evidence="2">
    <location>
        <begin position="179"/>
        <end position="300"/>
    </location>
</feature>
<feature type="compositionally biased region" description="Basic and acidic residues" evidence="2">
    <location>
        <begin position="1132"/>
        <end position="1147"/>
    </location>
</feature>
<accession>A0A0G4I638</accession>
<feature type="region of interest" description="Disordered" evidence="2">
    <location>
        <begin position="547"/>
        <end position="567"/>
    </location>
</feature>
<feature type="compositionally biased region" description="Basic and acidic residues" evidence="2">
    <location>
        <begin position="826"/>
        <end position="854"/>
    </location>
</feature>
<feature type="compositionally biased region" description="Polar residues" evidence="2">
    <location>
        <begin position="811"/>
        <end position="821"/>
    </location>
</feature>
<feature type="compositionally biased region" description="Polar residues" evidence="2">
    <location>
        <begin position="957"/>
        <end position="967"/>
    </location>
</feature>
<feature type="compositionally biased region" description="Polar residues" evidence="2">
    <location>
        <begin position="258"/>
        <end position="287"/>
    </location>
</feature>
<feature type="zinc finger region" description="C3H1-type" evidence="1">
    <location>
        <begin position="342"/>
        <end position="367"/>
    </location>
</feature>
<keyword evidence="1" id="KW-0863">Zinc-finger</keyword>
<sequence length="1212" mass="129487">MSCDHFTEDAERHLYFELDGLKGFEDDPEKCKGALVTFEFAEELSGRQGGRLCAENIYVLSMEGCSQLGQITHWDLDKQQGVVRVCTNGAEVHVREKHLVGIPSPPPNPLRVVVKGASALSTTAEDLSEGSSGLEVRAVGAIVEYDSTEGFGFISPQSFPPECLAFSDDNNHVGISRAETAAHTTPPPDSPRRDASEGAPAPHESPHDGQSEKGESMVPGRGGDGSEGGEGGECPDEAEGRGEEVEEEDERGEEEAAQDTQNKSNPSLCQRPTEPRLTSSAETTHTPAQAARGLPDCPRPTTCENAACPSRHRKIVCEGIQGGIYSNQLQNTNGKRRALMGNFSLRLCLNFPRCPRGSCCNFAHTVSTASSRAAQSTGTPLHQKQAHGLPPDPPTQKSQTTSSSAPVGKNLPPSNLAAASLHLQQQQNASRPPLAHHHQRPNPPAVSPSTPTPIDTLLQGLRLREAQLHLQQQPPLTPHHQTAPSRPHNHIPPSLQQPPQGSLFTPSGGTHQMDLRACVSLGGGMHLQQPPAAPGGLHGSLFVTPPHPHAGTIGGPRADDSSAPPHAAHPRVLSVVVDGLSWIDSLGRNEKSLSTVIDFISSELPRKVQDGRDVCFPRGSRVLIHPDPVDGFRKGVPGFASDAALASHTIFLSDAEQRGWCVEKVPFTKVGSKGSVQWETVTREAAIGRAVSDLCISHTFENPAPLGGLFKQMHPRLSCEDVLLVSVEEKIVDILEASAPQRVYTWLVAPSDYPMPGDIRNWARQTERLLLFPLMSKKRGEQKRGAAGQAGGALNDAQWPHHPHHSQHQQESLSVSASLNQVLGIRVREGGREREREKGKERDRDGKGTRRRGETNGPHQTNQTQEASSPSPRASRRQRYLQVQQGGDANGNGSGVRGDAVSSSSSSQPLLGHAPPPVKYPHESPEGPRQSGPLRGGPGGQPKDKGRAKGGNGIPPHSSNGIPSDSPQARGGGSNRQTQKEKEKGGGEKGKGSSGGHVSSQMCRHSTDCRLYTCRYKHPPERPKPCPRVTNCAESSCSNIHKMLEIEGWGRVASNRLENTIGKRRKINSDSWQLRLCKKFGMQPSQCTQGADCPFAHPLPSVTHGGQPGGGGKGGSSKGHEGKGGGGGRQGRSKDHQHRQEAGHTDAQKSPVGGGGVGFPQGHDGPRGGMVRTLKGGLDDDGLDFDSFSEVAHSEGSPVRGRLPFNMAGRDI</sequence>
<protein>
    <recommendedName>
        <fullName evidence="3">C3H1-type domain-containing protein</fullName>
    </recommendedName>
</protein>
<dbReference type="SMART" id="SM00356">
    <property type="entry name" value="ZnF_C3H1"/>
    <property type="match status" value="2"/>
</dbReference>
<feature type="compositionally biased region" description="Low complexity" evidence="2">
    <location>
        <begin position="395"/>
        <end position="404"/>
    </location>
</feature>